<evidence type="ECO:0000313" key="21">
    <source>
        <dbReference type="Proteomes" id="UP000001640"/>
    </source>
</evidence>
<comment type="pathway">
    <text evidence="4">Sulfur metabolism; hydrogen sulfide biosynthesis; hydrogen sulfide from sulfite (NADPH route): step 1/1.</text>
</comment>
<comment type="cofactor">
    <cofactor evidence="2">
        <name>[4Fe-4S] cluster</name>
        <dbReference type="ChEBI" id="CHEBI:49883"/>
    </cofactor>
</comment>
<keyword evidence="13" id="KW-0408">Iron</keyword>
<dbReference type="Proteomes" id="UP000001640">
    <property type="component" value="Chromosome 10"/>
</dbReference>
<evidence type="ECO:0000256" key="1">
    <source>
        <dbReference type="ARBA" id="ARBA00001929"/>
    </source>
</evidence>
<dbReference type="GeneID" id="96905906"/>
<dbReference type="Pfam" id="PF03460">
    <property type="entry name" value="NIR_SIR_ferr"/>
    <property type="match status" value="2"/>
</dbReference>
<evidence type="ECO:0000256" key="17">
    <source>
        <dbReference type="ARBA" id="ARBA00063391"/>
    </source>
</evidence>
<comment type="subunit">
    <text evidence="17">Alpha(2)-beta(2). The alpha component is a flavoprotein, the beta component is a hemoprotein.</text>
</comment>
<dbReference type="Gene3D" id="3.30.413.10">
    <property type="entry name" value="Sulfite Reductase Hemoprotein, domain 1"/>
    <property type="match status" value="2"/>
</dbReference>
<comment type="function">
    <text evidence="16">Catalyzes the reduction of sulfite to sulfide, one of several activities required for the biosynthesis of L-cysteine from sulfate.</text>
</comment>
<keyword evidence="9" id="KW-0349">Heme</keyword>
<proteinExistence type="inferred from homology"/>
<dbReference type="InParanoid" id="G0VL21"/>
<dbReference type="EMBL" id="HE576761">
    <property type="protein sequence ID" value="CCC72210.1"/>
    <property type="molecule type" value="Genomic_DNA"/>
</dbReference>
<dbReference type="GO" id="GO:0046872">
    <property type="term" value="F:metal ion binding"/>
    <property type="evidence" value="ECO:0007669"/>
    <property type="project" value="UniProtKB-KW"/>
</dbReference>
<evidence type="ECO:0000259" key="19">
    <source>
        <dbReference type="PROSITE" id="PS50902"/>
    </source>
</evidence>
<dbReference type="Gene3D" id="3.40.50.360">
    <property type="match status" value="1"/>
</dbReference>
<evidence type="ECO:0000256" key="13">
    <source>
        <dbReference type="ARBA" id="ARBA00023004"/>
    </source>
</evidence>
<dbReference type="PROSITE" id="PS00365">
    <property type="entry name" value="NIR_SIR"/>
    <property type="match status" value="1"/>
</dbReference>
<comment type="catalytic activity">
    <reaction evidence="15">
        <text>hydrogen sulfide + 3 NADP(+) + 3 H2O = sulfite + 3 NADPH + 4 H(+)</text>
        <dbReference type="Rhea" id="RHEA:13801"/>
        <dbReference type="ChEBI" id="CHEBI:15377"/>
        <dbReference type="ChEBI" id="CHEBI:15378"/>
        <dbReference type="ChEBI" id="CHEBI:17359"/>
        <dbReference type="ChEBI" id="CHEBI:29919"/>
        <dbReference type="ChEBI" id="CHEBI:57783"/>
        <dbReference type="ChEBI" id="CHEBI:58349"/>
        <dbReference type="EC" id="1.8.1.2"/>
    </reaction>
</comment>
<keyword evidence="21" id="KW-1185">Reference proteome</keyword>
<dbReference type="InterPro" id="IPR045169">
    <property type="entry name" value="NO2/SO3_Rdtase_4Fe4S_prot"/>
</dbReference>
<gene>
    <name evidence="20" type="primary">NCAS0J02310</name>
    <name evidence="20" type="ordered locus">NCAS_0J02310</name>
</gene>
<dbReference type="SUPFAM" id="SSF52218">
    <property type="entry name" value="Flavoproteins"/>
    <property type="match status" value="1"/>
</dbReference>
<comment type="cofactor">
    <cofactor evidence="1">
        <name>siroheme</name>
        <dbReference type="ChEBI" id="CHEBI:60052"/>
    </cofactor>
</comment>
<dbReference type="InterPro" id="IPR001094">
    <property type="entry name" value="Flavdoxin-like"/>
</dbReference>
<dbReference type="GO" id="GO:0004783">
    <property type="term" value="F:sulfite reductase (NADPH) activity"/>
    <property type="evidence" value="ECO:0007669"/>
    <property type="project" value="UniProtKB-EC"/>
</dbReference>
<dbReference type="NCBIfam" id="NF010029">
    <property type="entry name" value="PRK13504.1"/>
    <property type="match status" value="1"/>
</dbReference>
<dbReference type="PANTHER" id="PTHR11493">
    <property type="entry name" value="SULFITE REDUCTASE [NADPH] SUBUNIT BETA-RELATED"/>
    <property type="match status" value="1"/>
</dbReference>
<keyword evidence="7" id="KW-0004">4Fe-4S</keyword>
<dbReference type="FunCoup" id="G0VL21">
    <property type="interactions" value="64"/>
</dbReference>
<dbReference type="PRINTS" id="PR00397">
    <property type="entry name" value="SIROHAEM"/>
</dbReference>
<dbReference type="InterPro" id="IPR006067">
    <property type="entry name" value="NO2/SO3_Rdtase_4Fe4S_dom"/>
</dbReference>
<dbReference type="InterPro" id="IPR006066">
    <property type="entry name" value="NO2/SO3_Rdtase_FeS/sirohaem_BS"/>
</dbReference>
<sequence length="1429" mass="159205">MTASNQLTLQQVLVQFATGLQNNSVFYTTATKNTASPYSTVPSAVQLLNHQDPFNHIKDQVNAQQLTTIFTNELTLLKGLPHLNALKGSPVIINVDLDLQDYSIIPALKDLAITTFISNDLDAAVKNARTVQDVALKTLSPVFHFINFNKASGQLYGKDLNLPEYQISEDVSDLDTLIGSDNFELVANKSNASPSVLIVNLSPYDQEFEENLPTDAALLKINIYRPWKIDQLLQLLPASVNKLAIVQGACKESQRNGFEPLLLDFFADLNQLTSRGIDQVILSNVGILAKDYKDTLDIIVNNIQKESPNQALFLGKSNETNEDATLLTSSVEKVLNLEQAYLKVLKQLFSSNLNILNEYSSETVKSNTPEFGFGRFLNDEEQRNKLLNLAKKSLDASLYHSARSNELVQLLSKWIEFHNENLDESQVIEANNVGTQIFNILQENQDSKTALEFLQLGSTEDAYLFKSHWLVGSDAWSYDLGYSGVHQVLSSKKNINVLLIDSEPHDARKASPRSKKNVGLYAMNFGNVYVASVAVYFSYTQLLTSLLEAARFNGPSIVLAYLPYHSEQDSPLEVLKETKNGVESGYWPLYRFDPIKDQQGEAFQLDSSVIKKELQAFLDRENKLTLLAKKDPQFARDLKQSATDAITRKQEKRAKVAFDELLEGLSGPPLHIYYASDGGNATNLATRLCSRASARGLKATVMSMDDIILEDLAGEENVVFITATAGQGEFPQDGKAFWDGIKSSTDLDLASLNVAVFGLGDSLYWPRKEDAHYFNKPAKDLFKRLELLTANAIVPLGLGDDQDTDGFQTAYEPFETALWEFFGVANADVEDEPKPWTNEDMKINSDFLRGTIVEGLADPTTGNIHPYDAQLTKFHGCYMQDDRDIRDIRKAQGLEPLYSFMSRVRLPGGKCSAEQWLVLDKLADTVGNGTMKVTTRATFQLHGIIKQNIKHAIRAMNSTLMDTLAACGDVNRNVMVSALPANAKVHEQVSSMGYDISEYFLPKTTAYHEIWLEGLDDRDEKSWPETFANRDEGPTKKKTLVGGKALVDVEPIYGPTYLPRKFKVNITVPPYNDVDVFAADVGLIAIVDPQTQIVIGYNMYAGGGMGTTHNNKKTYPRTGSLLGFVTPEEVIPAIEAVMVIQRDNGDRVDRKHARLKYTIDDMGTDVFKKLVEERLGKTFAPEKGYEIKSNVDYFGWVKDETGLNHFTAFIENGRIADTPEAPQKAGLKKVAQLLQKNKSGHFRLTGNQHILISGIEDQHLDEIKSILKAYELDNLSLSGLRLSSSSCVGLPTCGLAMAESERYLPVLITQIEDILEEYGLRHDSIVMRMTGCANGCSRPWLAELALIGKAPHTYNLMLGGGYYGQRLNKLYRASVKDDDVLDILKPLFKKWALEREQGEHFGDFLIRAGIINPTTEGKYIHDDIPEDAY</sequence>
<dbReference type="FunFam" id="3.30.413.10:FF:000003">
    <property type="entry name" value="Sulfite reductase [NADPH] hemoprotein beta-component"/>
    <property type="match status" value="1"/>
</dbReference>
<dbReference type="FunFam" id="3.40.50.970:FF:000051">
    <property type="entry name" value="Sulfite reductase beta subunit"/>
    <property type="match status" value="1"/>
</dbReference>
<evidence type="ECO:0000256" key="15">
    <source>
        <dbReference type="ARBA" id="ARBA00052219"/>
    </source>
</evidence>
<comment type="subcellular location">
    <subcellularLocation>
        <location evidence="3">Cytoplasm</location>
    </subcellularLocation>
</comment>
<dbReference type="Gene3D" id="3.40.50.970">
    <property type="match status" value="1"/>
</dbReference>
<dbReference type="OMA" id="CSRPWLA"/>
<keyword evidence="12" id="KW-0560">Oxidoreductase</keyword>
<evidence type="ECO:0000313" key="20">
    <source>
        <dbReference type="EMBL" id="CCC72210.1"/>
    </source>
</evidence>
<evidence type="ECO:0000256" key="7">
    <source>
        <dbReference type="ARBA" id="ARBA00022485"/>
    </source>
</evidence>
<accession>G0VL21</accession>
<dbReference type="InterPro" id="IPR008254">
    <property type="entry name" value="Flavodoxin/NO_synth"/>
</dbReference>
<keyword evidence="14" id="KW-0411">Iron-sulfur</keyword>
<keyword evidence="8" id="KW-0963">Cytoplasm</keyword>
<feature type="domain" description="Flavodoxin-like" evidence="19">
    <location>
        <begin position="670"/>
        <end position="819"/>
    </location>
</feature>
<dbReference type="PANTHER" id="PTHR11493:SF47">
    <property type="entry name" value="SULFITE REDUCTASE [NADPH] SUBUNIT BETA"/>
    <property type="match status" value="1"/>
</dbReference>
<dbReference type="InterPro" id="IPR009014">
    <property type="entry name" value="Transketo_C/PFOR_II"/>
</dbReference>
<dbReference type="SUPFAM" id="SSF52518">
    <property type="entry name" value="Thiamin diphosphate-binding fold (THDP-binding)"/>
    <property type="match status" value="1"/>
</dbReference>
<reference key="2">
    <citation type="submission" date="2011-08" db="EMBL/GenBank/DDBJ databases">
        <title>Genome sequence of Naumovozyma castellii.</title>
        <authorList>
            <person name="Gordon J.L."/>
            <person name="Armisen D."/>
            <person name="Proux-Wera E."/>
            <person name="OhEigeartaigh S.S."/>
            <person name="Byrne K.P."/>
            <person name="Wolfe K.H."/>
        </authorList>
    </citation>
    <scope>NUCLEOTIDE SEQUENCE</scope>
    <source>
        <strain>Type strain:CBS 4309</strain>
    </source>
</reference>
<dbReference type="SUPFAM" id="SSF55124">
    <property type="entry name" value="Nitrite/Sulfite reductase N-terminal domain-like"/>
    <property type="match status" value="2"/>
</dbReference>
<keyword evidence="10" id="KW-0479">Metal-binding</keyword>
<evidence type="ECO:0000256" key="5">
    <source>
        <dbReference type="ARBA" id="ARBA00010429"/>
    </source>
</evidence>
<reference evidence="20 21" key="1">
    <citation type="journal article" date="2011" name="Proc. Natl. Acad. Sci. U.S.A.">
        <title>Evolutionary erosion of yeast sex chromosomes by mating-type switching accidents.</title>
        <authorList>
            <person name="Gordon J.L."/>
            <person name="Armisen D."/>
            <person name="Proux-Wera E."/>
            <person name="Oheigeartaigh S.S."/>
            <person name="Byrne K.P."/>
            <person name="Wolfe K.H."/>
        </authorList>
    </citation>
    <scope>NUCLEOTIDE SEQUENCE [LARGE SCALE GENOMIC DNA]</scope>
    <source>
        <strain evidence="21">ATCC 76901 / BCRC 22586 / CBS 4309 / NBRC 1992 / NRRL Y-12630</strain>
    </source>
</reference>
<organism evidence="20 21">
    <name type="scientific">Naumovozyma castellii</name>
    <name type="common">Yeast</name>
    <name type="synonym">Saccharomyces castellii</name>
    <dbReference type="NCBI Taxonomy" id="27288"/>
    <lineage>
        <taxon>Eukaryota</taxon>
        <taxon>Fungi</taxon>
        <taxon>Dikarya</taxon>
        <taxon>Ascomycota</taxon>
        <taxon>Saccharomycotina</taxon>
        <taxon>Saccharomycetes</taxon>
        <taxon>Saccharomycetales</taxon>
        <taxon>Saccharomycetaceae</taxon>
        <taxon>Naumovozyma</taxon>
    </lineage>
</organism>
<dbReference type="InterPro" id="IPR029039">
    <property type="entry name" value="Flavoprotein-like_sf"/>
</dbReference>
<dbReference type="GO" id="GO:0020037">
    <property type="term" value="F:heme binding"/>
    <property type="evidence" value="ECO:0007669"/>
    <property type="project" value="InterPro"/>
</dbReference>
<evidence type="ECO:0000256" key="3">
    <source>
        <dbReference type="ARBA" id="ARBA00004496"/>
    </source>
</evidence>
<dbReference type="KEGG" id="ncs:NCAS_0J02310"/>
<dbReference type="STRING" id="1064592.G0VL21"/>
<evidence type="ECO:0000256" key="10">
    <source>
        <dbReference type="ARBA" id="ARBA00022723"/>
    </source>
</evidence>
<dbReference type="Pfam" id="PF00258">
    <property type="entry name" value="Flavodoxin_1"/>
    <property type="match status" value="1"/>
</dbReference>
<dbReference type="OrthoDB" id="1688044at2759"/>
<dbReference type="GO" id="GO:0000097">
    <property type="term" value="P:sulfur amino acid biosynthetic process"/>
    <property type="evidence" value="ECO:0007669"/>
    <property type="project" value="EnsemblFungi"/>
</dbReference>
<dbReference type="GO" id="GO:0009337">
    <property type="term" value="C:sulfite reductase complex (NADPH)"/>
    <property type="evidence" value="ECO:0007669"/>
    <property type="project" value="EnsemblFungi"/>
</dbReference>
<dbReference type="FunFam" id="3.40.50.360:FF:000016">
    <property type="entry name" value="Sulfite reductase subunit beta"/>
    <property type="match status" value="1"/>
</dbReference>
<dbReference type="GO" id="GO:0000103">
    <property type="term" value="P:sulfate assimilation"/>
    <property type="evidence" value="ECO:0007669"/>
    <property type="project" value="EnsemblFungi"/>
</dbReference>
<evidence type="ECO:0000256" key="2">
    <source>
        <dbReference type="ARBA" id="ARBA00001966"/>
    </source>
</evidence>
<evidence type="ECO:0000256" key="11">
    <source>
        <dbReference type="ARBA" id="ARBA00022857"/>
    </source>
</evidence>
<evidence type="ECO:0000256" key="8">
    <source>
        <dbReference type="ARBA" id="ARBA00022490"/>
    </source>
</evidence>
<evidence type="ECO:0000256" key="16">
    <source>
        <dbReference type="ARBA" id="ARBA00057613"/>
    </source>
</evidence>
<dbReference type="GO" id="GO:0051539">
    <property type="term" value="F:4 iron, 4 sulfur cluster binding"/>
    <property type="evidence" value="ECO:0007669"/>
    <property type="project" value="UniProtKB-KW"/>
</dbReference>
<dbReference type="GO" id="GO:0010181">
    <property type="term" value="F:FMN binding"/>
    <property type="evidence" value="ECO:0007669"/>
    <property type="project" value="InterPro"/>
</dbReference>
<evidence type="ECO:0000256" key="4">
    <source>
        <dbReference type="ARBA" id="ARBA00004774"/>
    </source>
</evidence>
<comment type="similarity">
    <text evidence="5">Belongs to the nitrite and sulfite reductase 4Fe-4S domain family.</text>
</comment>
<evidence type="ECO:0000256" key="9">
    <source>
        <dbReference type="ARBA" id="ARBA00022617"/>
    </source>
</evidence>
<dbReference type="RefSeq" id="XP_003678547.1">
    <property type="nucleotide sequence ID" value="XM_003678499.1"/>
</dbReference>
<name>G0VL21_NAUCA</name>
<dbReference type="Gene3D" id="3.40.50.920">
    <property type="match status" value="1"/>
</dbReference>
<dbReference type="HOGENOM" id="CLU_001975_2_1_1"/>
<dbReference type="PRINTS" id="PR00369">
    <property type="entry name" value="FLAVODOXIN"/>
</dbReference>
<evidence type="ECO:0000256" key="18">
    <source>
        <dbReference type="ARBA" id="ARBA00067595"/>
    </source>
</evidence>
<dbReference type="InterPro" id="IPR045854">
    <property type="entry name" value="NO2/SO3_Rdtase_4Fe4S_sf"/>
</dbReference>
<dbReference type="eggNOG" id="KOG0560">
    <property type="taxonomic scope" value="Eukaryota"/>
</dbReference>
<evidence type="ECO:0000256" key="14">
    <source>
        <dbReference type="ARBA" id="ARBA00023014"/>
    </source>
</evidence>
<dbReference type="InterPro" id="IPR005117">
    <property type="entry name" value="NiRdtase/SiRdtase_haem-b_fer"/>
</dbReference>
<dbReference type="SUPFAM" id="SSF56014">
    <property type="entry name" value="Nitrite and sulphite reductase 4Fe-4S domain-like"/>
    <property type="match status" value="2"/>
</dbReference>
<evidence type="ECO:0000256" key="12">
    <source>
        <dbReference type="ARBA" id="ARBA00023002"/>
    </source>
</evidence>
<dbReference type="InterPro" id="IPR036136">
    <property type="entry name" value="Nit/Sulf_reduc_fer-like_dom_sf"/>
</dbReference>
<evidence type="ECO:0000256" key="6">
    <source>
        <dbReference type="ARBA" id="ARBA00012604"/>
    </source>
</evidence>
<protein>
    <recommendedName>
        <fullName evidence="18">Sulfite reductase [NADPH] subunit beta</fullName>
        <ecNumber evidence="6">1.8.1.2</ecNumber>
    </recommendedName>
</protein>
<keyword evidence="11" id="KW-0521">NADP</keyword>
<dbReference type="PROSITE" id="PS50902">
    <property type="entry name" value="FLAVODOXIN_LIKE"/>
    <property type="match status" value="1"/>
</dbReference>
<dbReference type="Pfam" id="PF01077">
    <property type="entry name" value="NIR_SIR"/>
    <property type="match status" value="1"/>
</dbReference>
<dbReference type="InterPro" id="IPR029061">
    <property type="entry name" value="THDP-binding"/>
</dbReference>
<dbReference type="GO" id="GO:0050311">
    <property type="term" value="F:sulfite reductase (ferredoxin) activity"/>
    <property type="evidence" value="ECO:0007669"/>
    <property type="project" value="TreeGrafter"/>
</dbReference>
<dbReference type="EC" id="1.8.1.2" evidence="6"/>
<dbReference type="GO" id="GO:0005737">
    <property type="term" value="C:cytoplasm"/>
    <property type="evidence" value="ECO:0007669"/>
    <property type="project" value="UniProtKB-SubCell"/>
</dbReference>